<accession>A0A5S9MRZ2</accession>
<name>A0A5S9MRZ2_CAEEL</name>
<sequence length="99" mass="10596">MSNSTTTPTAHAPSEESIINGKSIPQPMLAGAIFGVIFGIFCLILHVCLVRYLVKARAKHIPKVRKVKAKKGKKDKKLKKSKKSDDTSTGASTGSSIAM</sequence>
<dbReference type="OrthoDB" id="5872824at2759"/>
<feature type="compositionally biased region" description="Low complexity" evidence="1">
    <location>
        <begin position="87"/>
        <end position="99"/>
    </location>
</feature>
<keyword evidence="2" id="KW-0812">Transmembrane</keyword>
<feature type="region of interest" description="Disordered" evidence="1">
    <location>
        <begin position="61"/>
        <end position="99"/>
    </location>
</feature>
<feature type="transmembrane region" description="Helical" evidence="2">
    <location>
        <begin position="29"/>
        <end position="54"/>
    </location>
</feature>
<evidence type="ECO:0000256" key="1">
    <source>
        <dbReference type="SAM" id="MobiDB-lite"/>
    </source>
</evidence>
<dbReference type="AlphaFoldDB" id="A0A5S9MRZ2"/>
<dbReference type="EMBL" id="BX284603">
    <property type="protein sequence ID" value="CAA0059182.1"/>
    <property type="molecule type" value="Genomic_DNA"/>
</dbReference>
<dbReference type="InParanoid" id="A0A5S9MRZ2"/>
<dbReference type="SMR" id="A0A5S9MRZ2"/>
<evidence type="ECO:0000313" key="3">
    <source>
        <dbReference type="EMBL" id="CAA0059182.1"/>
    </source>
</evidence>
<organism evidence="3 4">
    <name type="scientific">Caenorhabditis elegans</name>
    <dbReference type="NCBI Taxonomy" id="6239"/>
    <lineage>
        <taxon>Eukaryota</taxon>
        <taxon>Metazoa</taxon>
        <taxon>Ecdysozoa</taxon>
        <taxon>Nematoda</taxon>
        <taxon>Chromadorea</taxon>
        <taxon>Rhabditida</taxon>
        <taxon>Rhabditina</taxon>
        <taxon>Rhabditomorpha</taxon>
        <taxon>Rhabditoidea</taxon>
        <taxon>Rhabditidae</taxon>
        <taxon>Peloderinae</taxon>
        <taxon>Caenorhabditis</taxon>
    </lineage>
</organism>
<dbReference type="Proteomes" id="UP000001940">
    <property type="component" value="Chromosome III"/>
</dbReference>
<gene>
    <name evidence="3" type="ORF">CELE_F54H12.10</name>
    <name evidence="3 5" type="ORF">F54H12.10</name>
</gene>
<protein>
    <submittedName>
        <fullName evidence="3">Uncharacterized protein</fullName>
    </submittedName>
</protein>
<keyword evidence="2" id="KW-0472">Membrane</keyword>
<dbReference type="WormBase" id="F54H12.10">
    <property type="protein sequence ID" value="CE53828"/>
    <property type="gene ID" value="WBGene00305131"/>
</dbReference>
<proteinExistence type="predicted"/>
<evidence type="ECO:0000313" key="5">
    <source>
        <dbReference type="WormBase" id="F54H12.10"/>
    </source>
</evidence>
<keyword evidence="2" id="KW-1133">Transmembrane helix</keyword>
<dbReference type="FunCoup" id="A0A5S9MRZ2">
    <property type="interactions" value="252"/>
</dbReference>
<evidence type="ECO:0000313" key="4">
    <source>
        <dbReference type="Proteomes" id="UP000001940"/>
    </source>
</evidence>
<evidence type="ECO:0000256" key="2">
    <source>
        <dbReference type="SAM" id="Phobius"/>
    </source>
</evidence>
<keyword evidence="4" id="KW-1185">Reference proteome</keyword>
<feature type="compositionally biased region" description="Basic residues" evidence="1">
    <location>
        <begin position="61"/>
        <end position="82"/>
    </location>
</feature>
<reference evidence="3 4" key="1">
    <citation type="journal article" date="1998" name="Science">
        <title>Genome sequence of the nematode C. elegans: a platform for investigating biology.</title>
        <authorList>
            <consortium name="The C. elegans sequencing consortium"/>
            <person name="Sulson J.E."/>
            <person name="Waterston R."/>
        </authorList>
    </citation>
    <scope>NUCLEOTIDE SEQUENCE [LARGE SCALE GENOMIC DNA]</scope>
    <source>
        <strain evidence="3 4">Bristol N2</strain>
    </source>
</reference>
<dbReference type="AGR" id="WB:WBGene00305131"/>